<comment type="similarity">
    <text evidence="1">Belongs to the SGT1 family.</text>
</comment>
<evidence type="ECO:0000259" key="5">
    <source>
        <dbReference type="PROSITE" id="PS51203"/>
    </source>
</evidence>
<accession>A0A292PJS8</accession>
<evidence type="ECO:0000256" key="2">
    <source>
        <dbReference type="PROSITE-ProRule" id="PRU00339"/>
    </source>
</evidence>
<dbReference type="AlphaFoldDB" id="A0A292PJS8"/>
<dbReference type="PROSITE" id="PS51048">
    <property type="entry name" value="SGS"/>
    <property type="match status" value="1"/>
</dbReference>
<evidence type="ECO:0000259" key="4">
    <source>
        <dbReference type="PROSITE" id="PS51048"/>
    </source>
</evidence>
<evidence type="ECO:0000313" key="6">
    <source>
        <dbReference type="EMBL" id="CUS07902.1"/>
    </source>
</evidence>
<feature type="region of interest" description="Disordered" evidence="3">
    <location>
        <begin position="275"/>
        <end position="359"/>
    </location>
</feature>
<reference evidence="6" key="1">
    <citation type="submission" date="2015-10" db="EMBL/GenBank/DDBJ databases">
        <authorList>
            <person name="Regsiter A."/>
            <person name="william w."/>
        </authorList>
    </citation>
    <scope>NUCLEOTIDE SEQUENCE</scope>
    <source>
        <strain evidence="6">Montdore</strain>
    </source>
</reference>
<dbReference type="InterPro" id="IPR007052">
    <property type="entry name" value="CS_dom"/>
</dbReference>
<dbReference type="EMBL" id="LN891164">
    <property type="protein sequence ID" value="CUS07902.1"/>
    <property type="molecule type" value="Genomic_DNA"/>
</dbReference>
<feature type="region of interest" description="Disordered" evidence="3">
    <location>
        <begin position="401"/>
        <end position="421"/>
    </location>
</feature>
<dbReference type="InterPro" id="IPR019734">
    <property type="entry name" value="TPR_rpt"/>
</dbReference>
<feature type="compositionally biased region" description="Acidic residues" evidence="3">
    <location>
        <begin position="341"/>
        <end position="357"/>
    </location>
</feature>
<dbReference type="InterPro" id="IPR011990">
    <property type="entry name" value="TPR-like_helical_dom_sf"/>
</dbReference>
<feature type="compositionally biased region" description="Basic and acidic residues" evidence="3">
    <location>
        <begin position="328"/>
        <end position="340"/>
    </location>
</feature>
<name>A0A292PJS8_9PEZI</name>
<dbReference type="Pfam" id="PF05002">
    <property type="entry name" value="SGS"/>
    <property type="match status" value="1"/>
</dbReference>
<keyword evidence="2" id="KW-0802">TPR repeat</keyword>
<dbReference type="SUPFAM" id="SSF49764">
    <property type="entry name" value="HSP20-like chaperones"/>
    <property type="match status" value="1"/>
</dbReference>
<feature type="domain" description="CS" evidence="5">
    <location>
        <begin position="187"/>
        <end position="278"/>
    </location>
</feature>
<evidence type="ECO:0000256" key="3">
    <source>
        <dbReference type="SAM" id="MobiDB-lite"/>
    </source>
</evidence>
<dbReference type="InterPro" id="IPR008978">
    <property type="entry name" value="HSP20-like_chaperone"/>
</dbReference>
<dbReference type="PANTHER" id="PTHR45862">
    <property type="entry name" value="PROTEIN SGT1 HOMOLOG"/>
    <property type="match status" value="1"/>
</dbReference>
<dbReference type="SUPFAM" id="SSF48452">
    <property type="entry name" value="TPR-like"/>
    <property type="match status" value="1"/>
</dbReference>
<dbReference type="InterPro" id="IPR007699">
    <property type="entry name" value="SGS_dom"/>
</dbReference>
<evidence type="ECO:0000313" key="7">
    <source>
        <dbReference type="Proteomes" id="UP001412239"/>
    </source>
</evidence>
<dbReference type="Gene3D" id="1.25.40.10">
    <property type="entry name" value="Tetratricopeptide repeat domain"/>
    <property type="match status" value="1"/>
</dbReference>
<dbReference type="Gene3D" id="2.60.40.790">
    <property type="match status" value="1"/>
</dbReference>
<dbReference type="GO" id="GO:0051087">
    <property type="term" value="F:protein-folding chaperone binding"/>
    <property type="evidence" value="ECO:0007669"/>
    <property type="project" value="InterPro"/>
</dbReference>
<gene>
    <name evidence="6" type="ORF">GSTUAT00008012001</name>
</gene>
<dbReference type="Proteomes" id="UP001412239">
    <property type="component" value="Unassembled WGS sequence"/>
</dbReference>
<dbReference type="SMART" id="SM00028">
    <property type="entry name" value="TPR"/>
    <property type="match status" value="3"/>
</dbReference>
<dbReference type="PROSITE" id="PS51203">
    <property type="entry name" value="CS"/>
    <property type="match status" value="1"/>
</dbReference>
<sequence length="421" mass="46138">MPSSATLAEQGLKALSSQNYSQAIDLYTQALQQTPESPDYYIKRSTAYQRSSDYASALRDAEIAVVLGYKRGKRELISSAQLRRGTSLFMEKRYGDAAFCIAEAEKKAAGEKEKNLIGIWKNKIEIQLAKLDHDDPTREVTVSEVPDSEVPIPEERKEPVPTIRPGDGGATGVTVQPPPAPGVSTPAGRIRHEWYQTASQVVLTIFVKGVPRDKVAVQINNESVSVSFPLATGSEWTFDVSPLFDKIDPVASSFSVLSTKIEIKLAKTNQNRKWGGLEAPEQAPVPEAGERPTALAGKPMETLPVYPTSSKRGPKDWDKVAKALTTRPTEERKAKGAVSDKEEEGPAGVEYDSDYEGGDPVNHFFKKLYKDADEDTRRAMMKSYVESNGTALSTNWQEVGKAKVETSPPGSVLSRTLRTEC</sequence>
<dbReference type="PROSITE" id="PS50005">
    <property type="entry name" value="TPR"/>
    <property type="match status" value="1"/>
</dbReference>
<feature type="region of interest" description="Disordered" evidence="3">
    <location>
        <begin position="144"/>
        <end position="181"/>
    </location>
</feature>
<dbReference type="CDD" id="cd06466">
    <property type="entry name" value="p23_CS_SGT1_like"/>
    <property type="match status" value="1"/>
</dbReference>
<evidence type="ECO:0008006" key="8">
    <source>
        <dbReference type="Google" id="ProtNLM"/>
    </source>
</evidence>
<proteinExistence type="inferred from homology"/>
<protein>
    <recommendedName>
        <fullName evidence="8">SGS domain-containing protein</fullName>
    </recommendedName>
</protein>
<feature type="repeat" description="TPR" evidence="2">
    <location>
        <begin position="4"/>
        <end position="37"/>
    </location>
</feature>
<organism evidence="6 7">
    <name type="scientific">Tuber aestivum</name>
    <name type="common">summer truffle</name>
    <dbReference type="NCBI Taxonomy" id="59557"/>
    <lineage>
        <taxon>Eukaryota</taxon>
        <taxon>Fungi</taxon>
        <taxon>Dikarya</taxon>
        <taxon>Ascomycota</taxon>
        <taxon>Pezizomycotina</taxon>
        <taxon>Pezizomycetes</taxon>
        <taxon>Pezizales</taxon>
        <taxon>Tuberaceae</taxon>
        <taxon>Tuber</taxon>
    </lineage>
</organism>
<evidence type="ECO:0000256" key="1">
    <source>
        <dbReference type="ARBA" id="ARBA00008509"/>
    </source>
</evidence>
<feature type="domain" description="SGS" evidence="4">
    <location>
        <begin position="305"/>
        <end position="419"/>
    </location>
</feature>
<dbReference type="Pfam" id="PF04969">
    <property type="entry name" value="CS"/>
    <property type="match status" value="1"/>
</dbReference>
<dbReference type="InterPro" id="IPR044563">
    <property type="entry name" value="Sgt1-like"/>
</dbReference>
<keyword evidence="7" id="KW-1185">Reference proteome</keyword>